<accession>A6H9X3</accession>
<gene>
    <name evidence="1" type="ORF">rCG_61669</name>
</gene>
<dbReference type="EMBL" id="CH473947">
    <property type="protein sequence ID" value="EDM02828.1"/>
    <property type="molecule type" value="Genomic_DNA"/>
</dbReference>
<sequence>MKSKVFQIMKIYKSKNNSFSTLIVQQKRQGKERYRARHGGSGL</sequence>
<protein>
    <submittedName>
        <fullName evidence="1">RCG61669</fullName>
    </submittedName>
</protein>
<proteinExistence type="predicted"/>
<evidence type="ECO:0000313" key="1">
    <source>
        <dbReference type="EMBL" id="EDM02828.1"/>
    </source>
</evidence>
<name>A6H9X3_RAT</name>
<organism evidence="1 2">
    <name type="scientific">Rattus norvegicus</name>
    <name type="common">Rat</name>
    <dbReference type="NCBI Taxonomy" id="10116"/>
    <lineage>
        <taxon>Eukaryota</taxon>
        <taxon>Metazoa</taxon>
        <taxon>Chordata</taxon>
        <taxon>Craniata</taxon>
        <taxon>Vertebrata</taxon>
        <taxon>Euteleostomi</taxon>
        <taxon>Mammalia</taxon>
        <taxon>Eutheria</taxon>
        <taxon>Euarchontoglires</taxon>
        <taxon>Glires</taxon>
        <taxon>Rodentia</taxon>
        <taxon>Myomorpha</taxon>
        <taxon>Muroidea</taxon>
        <taxon>Muridae</taxon>
        <taxon>Murinae</taxon>
        <taxon>Rattus</taxon>
    </lineage>
</organism>
<dbReference type="Proteomes" id="UP000234681">
    <property type="component" value="Chromosome 6"/>
</dbReference>
<dbReference type="AlphaFoldDB" id="A6H9X3"/>
<reference evidence="2" key="1">
    <citation type="submission" date="2005-09" db="EMBL/GenBank/DDBJ databases">
        <authorList>
            <person name="Mural R.J."/>
            <person name="Li P.W."/>
            <person name="Adams M.D."/>
            <person name="Amanatides P.G."/>
            <person name="Baden-Tillson H."/>
            <person name="Barnstead M."/>
            <person name="Chin S.H."/>
            <person name="Dew I."/>
            <person name="Evans C.A."/>
            <person name="Ferriera S."/>
            <person name="Flanigan M."/>
            <person name="Fosler C."/>
            <person name="Glodek A."/>
            <person name="Gu Z."/>
            <person name="Holt R.A."/>
            <person name="Jennings D."/>
            <person name="Kraft C.L."/>
            <person name="Lu F."/>
            <person name="Nguyen T."/>
            <person name="Nusskern D.R."/>
            <person name="Pfannkoch C.M."/>
            <person name="Sitter C."/>
            <person name="Sutton G.G."/>
            <person name="Venter J.C."/>
            <person name="Wang Z."/>
            <person name="Woodage T."/>
            <person name="Zheng X.H."/>
            <person name="Zhong F."/>
        </authorList>
    </citation>
    <scope>NUCLEOTIDE SEQUENCE [LARGE SCALE GENOMIC DNA]</scope>
    <source>
        <strain>BN</strain>
        <strain evidence="2">Sprague-Dawley</strain>
    </source>
</reference>
<evidence type="ECO:0000313" key="2">
    <source>
        <dbReference type="Proteomes" id="UP000234681"/>
    </source>
</evidence>